<dbReference type="AlphaFoldDB" id="A0A2H0YRK4"/>
<gene>
    <name evidence="3" type="primary">dprA</name>
    <name evidence="3" type="ORF">COT32_00155</name>
</gene>
<dbReference type="Proteomes" id="UP000231472">
    <property type="component" value="Unassembled WGS sequence"/>
</dbReference>
<comment type="caution">
    <text evidence="3">The sequence shown here is derived from an EMBL/GenBank/DDBJ whole genome shotgun (WGS) entry which is preliminary data.</text>
</comment>
<evidence type="ECO:0000313" key="4">
    <source>
        <dbReference type="Proteomes" id="UP000231472"/>
    </source>
</evidence>
<accession>A0A2H0YRK4</accession>
<dbReference type="EMBL" id="PEYC01000004">
    <property type="protein sequence ID" value="PIS40362.1"/>
    <property type="molecule type" value="Genomic_DNA"/>
</dbReference>
<organism evidence="3 4">
    <name type="scientific">Candidatus Nealsonbacteria bacterium CG08_land_8_20_14_0_20_36_22</name>
    <dbReference type="NCBI Taxonomy" id="1974704"/>
    <lineage>
        <taxon>Bacteria</taxon>
        <taxon>Candidatus Nealsoniibacteriota</taxon>
    </lineage>
</organism>
<proteinExistence type="inferred from homology"/>
<dbReference type="Pfam" id="PF02481">
    <property type="entry name" value="DNA_processg_A"/>
    <property type="match status" value="1"/>
</dbReference>
<dbReference type="PANTHER" id="PTHR43022:SF1">
    <property type="entry name" value="PROTEIN SMF"/>
    <property type="match status" value="1"/>
</dbReference>
<dbReference type="GO" id="GO:0009294">
    <property type="term" value="P:DNA-mediated transformation"/>
    <property type="evidence" value="ECO:0007669"/>
    <property type="project" value="InterPro"/>
</dbReference>
<dbReference type="InterPro" id="IPR057666">
    <property type="entry name" value="DrpA_SLOG"/>
</dbReference>
<reference evidence="4" key="1">
    <citation type="submission" date="2017-09" db="EMBL/GenBank/DDBJ databases">
        <title>Depth-based differentiation of microbial function through sediment-hosted aquifers and enrichment of novel symbionts in the deep terrestrial subsurface.</title>
        <authorList>
            <person name="Probst A.J."/>
            <person name="Ladd B."/>
            <person name="Jarett J.K."/>
            <person name="Geller-Mcgrath D.E."/>
            <person name="Sieber C.M.K."/>
            <person name="Emerson J.B."/>
            <person name="Anantharaman K."/>
            <person name="Thomas B.C."/>
            <person name="Malmstrom R."/>
            <person name="Stieglmeier M."/>
            <person name="Klingl A."/>
            <person name="Woyke T."/>
            <person name="Ryan C.M."/>
            <person name="Banfield J.F."/>
        </authorList>
    </citation>
    <scope>NUCLEOTIDE SEQUENCE [LARGE SCALE GENOMIC DNA]</scope>
</reference>
<name>A0A2H0YRK4_9BACT</name>
<evidence type="ECO:0000256" key="1">
    <source>
        <dbReference type="ARBA" id="ARBA00006525"/>
    </source>
</evidence>
<protein>
    <submittedName>
        <fullName evidence="3">DNA-protecting protein DprA</fullName>
    </submittedName>
</protein>
<dbReference type="InterPro" id="IPR003488">
    <property type="entry name" value="DprA"/>
</dbReference>
<evidence type="ECO:0000313" key="3">
    <source>
        <dbReference type="EMBL" id="PIS40362.1"/>
    </source>
</evidence>
<sequence length="292" mass="32106">MVNSNIENIVPISDSRYPKLLKVLGKDAPKQLYYKGNWEEGIFENCLAVVGSRRMTSYGRQITEKLVSEIASVGITIVSGFMYGIDAVSHKAAIDVGGRTIAVMPCGIDLIHPDYQKDLYQEILENKGLVISEYEGNFLPTLWTYPRRNRLVAGLSKAVMVVEAGEKSGSLITANFAKKYKRKVFAVPGPLTSSLSKGICQLIKEGADVVTGASDVLDFFGKRLTIKATETRVSVNSLIEQKIIQKLQQESMEIDALSRTLGISAAEIGTVVSLMQIKGLVFNENGKYYIKN</sequence>
<dbReference type="Gene3D" id="3.40.50.450">
    <property type="match status" value="1"/>
</dbReference>
<dbReference type="PANTHER" id="PTHR43022">
    <property type="entry name" value="PROTEIN SMF"/>
    <property type="match status" value="1"/>
</dbReference>
<dbReference type="SUPFAM" id="SSF102405">
    <property type="entry name" value="MCP/YpsA-like"/>
    <property type="match status" value="1"/>
</dbReference>
<feature type="domain" description="Smf/DprA SLOG" evidence="2">
    <location>
        <begin position="9"/>
        <end position="220"/>
    </location>
</feature>
<comment type="similarity">
    <text evidence="1">Belongs to the DprA/Smf family.</text>
</comment>
<evidence type="ECO:0000259" key="2">
    <source>
        <dbReference type="Pfam" id="PF02481"/>
    </source>
</evidence>
<dbReference type="NCBIfam" id="TIGR00732">
    <property type="entry name" value="dprA"/>
    <property type="match status" value="1"/>
</dbReference>